<keyword evidence="2" id="KW-1185">Reference proteome</keyword>
<organism evidence="1 2">
    <name type="scientific">Streptomyces globisporus</name>
    <dbReference type="NCBI Taxonomy" id="1908"/>
    <lineage>
        <taxon>Bacteria</taxon>
        <taxon>Bacillati</taxon>
        <taxon>Actinomycetota</taxon>
        <taxon>Actinomycetes</taxon>
        <taxon>Kitasatosporales</taxon>
        <taxon>Streptomycetaceae</taxon>
        <taxon>Streptomyces</taxon>
    </lineage>
</organism>
<reference evidence="1" key="1">
    <citation type="submission" date="2022-03" db="EMBL/GenBank/DDBJ databases">
        <authorList>
            <person name="Leyn A S."/>
        </authorList>
    </citation>
    <scope>NUCLEOTIDE SEQUENCE</scope>
    <source>
        <strain evidence="1">Streptomyces globisporus 4-3</strain>
    </source>
</reference>
<protein>
    <submittedName>
        <fullName evidence="1">Uncharacterized protein</fullName>
    </submittedName>
</protein>
<dbReference type="EMBL" id="CAKXYP010000043">
    <property type="protein sequence ID" value="CAH9420365.1"/>
    <property type="molecule type" value="Genomic_DNA"/>
</dbReference>
<dbReference type="Proteomes" id="UP001154015">
    <property type="component" value="Unassembled WGS sequence"/>
</dbReference>
<accession>A0ABN8VF19</accession>
<name>A0ABN8VF19_STRGL</name>
<evidence type="ECO:0000313" key="2">
    <source>
        <dbReference type="Proteomes" id="UP001154015"/>
    </source>
</evidence>
<gene>
    <name evidence="1" type="ORF">SGL43_07423</name>
</gene>
<evidence type="ECO:0000313" key="1">
    <source>
        <dbReference type="EMBL" id="CAH9420365.1"/>
    </source>
</evidence>
<proteinExistence type="predicted"/>
<sequence length="38" mass="4131">MAGVSRQWVESCRRAHLDTLTGPGRGSADLLMATVWSN</sequence>
<comment type="caution">
    <text evidence="1">The sequence shown here is derived from an EMBL/GenBank/DDBJ whole genome shotgun (WGS) entry which is preliminary data.</text>
</comment>